<protein>
    <recommendedName>
        <fullName evidence="3">Integrase catalytic domain-containing protein</fullName>
    </recommendedName>
</protein>
<dbReference type="Gene3D" id="3.30.420.10">
    <property type="entry name" value="Ribonuclease H-like superfamily/Ribonuclease H"/>
    <property type="match status" value="1"/>
</dbReference>
<feature type="region of interest" description="Disordered" evidence="1">
    <location>
        <begin position="574"/>
        <end position="608"/>
    </location>
</feature>
<dbReference type="InterPro" id="IPR012337">
    <property type="entry name" value="RNaseH-like_sf"/>
</dbReference>
<organism evidence="2">
    <name type="scientific">Tanacetum cinerariifolium</name>
    <name type="common">Dalmatian daisy</name>
    <name type="synonym">Chrysanthemum cinerariifolium</name>
    <dbReference type="NCBI Taxonomy" id="118510"/>
    <lineage>
        <taxon>Eukaryota</taxon>
        <taxon>Viridiplantae</taxon>
        <taxon>Streptophyta</taxon>
        <taxon>Embryophyta</taxon>
        <taxon>Tracheophyta</taxon>
        <taxon>Spermatophyta</taxon>
        <taxon>Magnoliopsida</taxon>
        <taxon>eudicotyledons</taxon>
        <taxon>Gunneridae</taxon>
        <taxon>Pentapetalae</taxon>
        <taxon>asterids</taxon>
        <taxon>campanulids</taxon>
        <taxon>Asterales</taxon>
        <taxon>Asteraceae</taxon>
        <taxon>Asteroideae</taxon>
        <taxon>Anthemideae</taxon>
        <taxon>Anthemidinae</taxon>
        <taxon>Tanacetum</taxon>
    </lineage>
</organism>
<comment type="caution">
    <text evidence="2">The sequence shown here is derived from an EMBL/GenBank/DDBJ whole genome shotgun (WGS) entry which is preliminary data.</text>
</comment>
<dbReference type="EMBL" id="BKCJ010107462">
    <property type="protein sequence ID" value="GEX42357.1"/>
    <property type="molecule type" value="Genomic_DNA"/>
</dbReference>
<feature type="region of interest" description="Disordered" evidence="1">
    <location>
        <begin position="234"/>
        <end position="260"/>
    </location>
</feature>
<gene>
    <name evidence="2" type="ORF">Tci_314332</name>
</gene>
<reference evidence="2" key="1">
    <citation type="journal article" date="2019" name="Sci. Rep.">
        <title>Draft genome of Tanacetum cinerariifolium, the natural source of mosquito coil.</title>
        <authorList>
            <person name="Yamashiro T."/>
            <person name="Shiraishi A."/>
            <person name="Satake H."/>
            <person name="Nakayama K."/>
        </authorList>
    </citation>
    <scope>NUCLEOTIDE SEQUENCE</scope>
</reference>
<dbReference type="AlphaFoldDB" id="A0A699H6F3"/>
<dbReference type="SUPFAM" id="SSF53098">
    <property type="entry name" value="Ribonuclease H-like"/>
    <property type="match status" value="1"/>
</dbReference>
<feature type="non-terminal residue" evidence="2">
    <location>
        <position position="608"/>
    </location>
</feature>
<feature type="compositionally biased region" description="Polar residues" evidence="1">
    <location>
        <begin position="251"/>
        <end position="260"/>
    </location>
</feature>
<feature type="compositionally biased region" description="Basic and acidic residues" evidence="1">
    <location>
        <begin position="236"/>
        <end position="250"/>
    </location>
</feature>
<accession>A0A699H6F3</accession>
<evidence type="ECO:0000256" key="1">
    <source>
        <dbReference type="SAM" id="MobiDB-lite"/>
    </source>
</evidence>
<feature type="region of interest" description="Disordered" evidence="1">
    <location>
        <begin position="501"/>
        <end position="523"/>
    </location>
</feature>
<name>A0A699H6F3_TANCI</name>
<sequence length="608" mass="68791">MFKLDIKPISHRLKNNKDTYEDYLKKTIENTDTIGGLVECARKQNPSEPLLNSACKFTKHVQELLVYVSQTCPSFTKPSEKLVDVTPINKVKKVSISHQTSVAHTPQQNGIVERQNRTLVEAARTISGPGLKSMTLATSILGLVPNPIPQQPCNPPTRNDWDHLFQPMFDEYFNLPQSVVSQVQVATIPRAVDLADSLVSTSTNQDAPSTSIPSTQNKKILQLYLKVLKNPQKTPHINDDPLHETLHEDSTSQGSSSNVWPSHTSFELLGKWTKNNPIANMIEDPSHSVSTRKQLQTDAMWCYFDSFLTSVEPKNYKEAMLEPSWIDSTQDEIHEFERLQIWELVPCPDLVMLIKLKLIFKVKKDECGGLVDPDKPNHVYKLKKALYGLKQAPHAEIFQLYPKLMNQEVDALPSYEEIVSFIKELGHKGDIKSITEVVVALLPKLMTNQKMLNSPAYKTYIAYATGAATPKKEKKFKKPASPCKKRNLVIIEEEEPELAKKVVLSKKPSKKQSTSTKDVDEEEYERISEELYGDVNVRLTDVEHNHKEKGDADMIDVAQIQVEQTQEQIMGVQEECGPKMASIQGERKTRKGQNRNKTGQKQEAWKSP</sequence>
<dbReference type="InterPro" id="IPR036397">
    <property type="entry name" value="RNaseH_sf"/>
</dbReference>
<evidence type="ECO:0008006" key="3">
    <source>
        <dbReference type="Google" id="ProtNLM"/>
    </source>
</evidence>
<evidence type="ECO:0000313" key="2">
    <source>
        <dbReference type="EMBL" id="GEX42357.1"/>
    </source>
</evidence>
<proteinExistence type="predicted"/>
<dbReference type="GO" id="GO:0003676">
    <property type="term" value="F:nucleic acid binding"/>
    <property type="evidence" value="ECO:0007669"/>
    <property type="project" value="InterPro"/>
</dbReference>